<keyword evidence="1" id="KW-1133">Transmembrane helix</keyword>
<proteinExistence type="predicted"/>
<dbReference type="OrthoDB" id="5701987at2"/>
<evidence type="ECO:0000256" key="1">
    <source>
        <dbReference type="SAM" id="Phobius"/>
    </source>
</evidence>
<evidence type="ECO:0000313" key="4">
    <source>
        <dbReference type="Proteomes" id="UP000316093"/>
    </source>
</evidence>
<dbReference type="InterPro" id="IPR025645">
    <property type="entry name" value="DUF4349"/>
</dbReference>
<keyword evidence="1" id="KW-0812">Transmembrane</keyword>
<reference evidence="3 4" key="1">
    <citation type="submission" date="2019-06" db="EMBL/GenBank/DDBJ databases">
        <title>A complete genome sequence for Luteibacter pinisoli MAH-14.</title>
        <authorList>
            <person name="Baltrus D.A."/>
        </authorList>
    </citation>
    <scope>NUCLEOTIDE SEQUENCE [LARGE SCALE GENOMIC DNA]</scope>
    <source>
        <strain evidence="3 4">MAH-14</strain>
    </source>
</reference>
<feature type="transmembrane region" description="Helical" evidence="1">
    <location>
        <begin position="222"/>
        <end position="244"/>
    </location>
</feature>
<gene>
    <name evidence="3" type="ORF">FIV34_07565</name>
</gene>
<dbReference type="AlphaFoldDB" id="A0A4Y5Z448"/>
<feature type="domain" description="DUF4349" evidence="2">
    <location>
        <begin position="37"/>
        <end position="241"/>
    </location>
</feature>
<evidence type="ECO:0000259" key="2">
    <source>
        <dbReference type="Pfam" id="PF14257"/>
    </source>
</evidence>
<protein>
    <submittedName>
        <fullName evidence="3">DUF4349 domain-containing protein</fullName>
    </submittedName>
</protein>
<keyword evidence="4" id="KW-1185">Reference proteome</keyword>
<dbReference type="RefSeq" id="WP_139981201.1">
    <property type="nucleotide sequence ID" value="NZ_CP041046.1"/>
</dbReference>
<evidence type="ECO:0000313" key="3">
    <source>
        <dbReference type="EMBL" id="QDE39068.1"/>
    </source>
</evidence>
<dbReference type="KEGG" id="lpy:FIV34_07565"/>
<dbReference type="Pfam" id="PF14257">
    <property type="entry name" value="DUF4349"/>
    <property type="match status" value="1"/>
</dbReference>
<keyword evidence="1" id="KW-0472">Membrane</keyword>
<organism evidence="3 4">
    <name type="scientific">Luteibacter pinisoli</name>
    <dbReference type="NCBI Taxonomy" id="2589080"/>
    <lineage>
        <taxon>Bacteria</taxon>
        <taxon>Pseudomonadati</taxon>
        <taxon>Pseudomonadota</taxon>
        <taxon>Gammaproteobacteria</taxon>
        <taxon>Lysobacterales</taxon>
        <taxon>Rhodanobacteraceae</taxon>
        <taxon>Luteibacter</taxon>
    </lineage>
</organism>
<accession>A0A4Y5Z448</accession>
<name>A0A4Y5Z448_9GAMM</name>
<dbReference type="EMBL" id="CP041046">
    <property type="protein sequence ID" value="QDE39068.1"/>
    <property type="molecule type" value="Genomic_DNA"/>
</dbReference>
<dbReference type="Proteomes" id="UP000316093">
    <property type="component" value="Chromosome"/>
</dbReference>
<sequence length="255" mass="27505">MILAVALAFGAAGCSKKEVVGPPAPLAGQKAKADAMLAYSHQMDVDLPLADIAPRIAAIQQACTKGTYGACNVLTVEQGSSGGSVAVRVVPEGVEPLTGIASRGGKVSSRRTSAEDISQAVHDTQRDRDQLEAYAKRLDEIAARKDLGVSDLITVSREQAEVAEKRRTLMTASADQQHRLDTNYLRISFTDPHARAGRRDFGEIGDDMLDSASEGIGDALRLLAGGLPFLVIAFPLALLWWALWRRATKRWRRQD</sequence>